<keyword evidence="3" id="KW-0949">S-adenosyl-L-methionine</keyword>
<dbReference type="PANTHER" id="PTHR43464">
    <property type="entry name" value="METHYLTRANSFERASE"/>
    <property type="match status" value="1"/>
</dbReference>
<dbReference type="PANTHER" id="PTHR43464:SF19">
    <property type="entry name" value="UBIQUINONE BIOSYNTHESIS O-METHYLTRANSFERASE, MITOCHONDRIAL"/>
    <property type="match status" value="1"/>
</dbReference>
<evidence type="ECO:0000256" key="3">
    <source>
        <dbReference type="ARBA" id="ARBA00022691"/>
    </source>
</evidence>
<dbReference type="Proteomes" id="UP000092213">
    <property type="component" value="Chromosome"/>
</dbReference>
<dbReference type="CDD" id="cd02440">
    <property type="entry name" value="AdoMet_MTases"/>
    <property type="match status" value="1"/>
</dbReference>
<evidence type="ECO:0000256" key="1">
    <source>
        <dbReference type="ARBA" id="ARBA00022603"/>
    </source>
</evidence>
<protein>
    <recommendedName>
        <fullName evidence="4">Methyltransferase domain-containing protein</fullName>
    </recommendedName>
</protein>
<keyword evidence="2" id="KW-0808">Transferase</keyword>
<dbReference type="InterPro" id="IPR029063">
    <property type="entry name" value="SAM-dependent_MTases_sf"/>
</dbReference>
<evidence type="ECO:0000256" key="2">
    <source>
        <dbReference type="ARBA" id="ARBA00022679"/>
    </source>
</evidence>
<evidence type="ECO:0000259" key="4">
    <source>
        <dbReference type="Pfam" id="PF13649"/>
    </source>
</evidence>
<gene>
    <name evidence="5" type="ORF">BAU08_14010</name>
</gene>
<sequence length="207" mass="23371">MGPVMNDFETIYRQSADPWQVRSSWYEQRKRAVLMASLPQPRYARILELGCGNGEMTRRLAARCDAMVAVDGAATAISLCEQALRQDGLRNVRTRVARLPDEWPVDEGATFDLIVVSELAYYIAGTDLPAFLARCHAMLAPGGEWAMCHYTRDLDGRPQPTPALHARIDALEGLCRVVHHQDERYLLDIWRRGRERPGARPEGLKPD</sequence>
<feature type="domain" description="Methyltransferase" evidence="4">
    <location>
        <begin position="46"/>
        <end position="143"/>
    </location>
</feature>
<reference evidence="5 6" key="1">
    <citation type="submission" date="2016-06" db="EMBL/GenBank/DDBJ databases">
        <title>Complete genome sequences of Bordetella bronchialis and Bordetella flabilis.</title>
        <authorList>
            <person name="LiPuma J.J."/>
            <person name="Spilker T."/>
        </authorList>
    </citation>
    <scope>NUCLEOTIDE SEQUENCE [LARGE SCALE GENOMIC DNA]</scope>
    <source>
        <strain evidence="5 6">AU17976</strain>
    </source>
</reference>
<dbReference type="STRING" id="463025.BAU08_14010"/>
<dbReference type="SUPFAM" id="SSF53335">
    <property type="entry name" value="S-adenosyl-L-methionine-dependent methyltransferases"/>
    <property type="match status" value="1"/>
</dbReference>
<dbReference type="Pfam" id="PF13649">
    <property type="entry name" value="Methyltransf_25"/>
    <property type="match status" value="1"/>
</dbReference>
<dbReference type="GO" id="GO:0032259">
    <property type="term" value="P:methylation"/>
    <property type="evidence" value="ECO:0007669"/>
    <property type="project" value="UniProtKB-KW"/>
</dbReference>
<dbReference type="Gene3D" id="3.40.50.150">
    <property type="entry name" value="Vaccinia Virus protein VP39"/>
    <property type="match status" value="1"/>
</dbReference>
<dbReference type="EMBL" id="CP016171">
    <property type="protein sequence ID" value="ANN72310.1"/>
    <property type="molecule type" value="Genomic_DNA"/>
</dbReference>
<evidence type="ECO:0000313" key="5">
    <source>
        <dbReference type="EMBL" id="ANN72310.1"/>
    </source>
</evidence>
<dbReference type="AlphaFoldDB" id="A0A193FXG3"/>
<keyword evidence="1" id="KW-0489">Methyltransferase</keyword>
<name>A0A193FXG3_9BORD</name>
<proteinExistence type="predicted"/>
<accession>A0A193FXG3</accession>
<dbReference type="GO" id="GO:0008168">
    <property type="term" value="F:methyltransferase activity"/>
    <property type="evidence" value="ECO:0007669"/>
    <property type="project" value="UniProtKB-KW"/>
</dbReference>
<dbReference type="InterPro" id="IPR041698">
    <property type="entry name" value="Methyltransf_25"/>
</dbReference>
<evidence type="ECO:0000313" key="6">
    <source>
        <dbReference type="Proteomes" id="UP000092213"/>
    </source>
</evidence>
<organism evidence="5 6">
    <name type="scientific">Bordetella bronchialis</name>
    <dbReference type="NCBI Taxonomy" id="463025"/>
    <lineage>
        <taxon>Bacteria</taxon>
        <taxon>Pseudomonadati</taxon>
        <taxon>Pseudomonadota</taxon>
        <taxon>Betaproteobacteria</taxon>
        <taxon>Burkholderiales</taxon>
        <taxon>Alcaligenaceae</taxon>
        <taxon>Bordetella</taxon>
    </lineage>
</organism>